<accession>A0A1G5FR84</accession>
<dbReference type="RefSeq" id="WP_091141555.1">
    <property type="nucleotide sequence ID" value="NZ_FMVF01000005.1"/>
</dbReference>
<dbReference type="Pfam" id="PF14534">
    <property type="entry name" value="DUF4440"/>
    <property type="match status" value="1"/>
</dbReference>
<dbReference type="OrthoDB" id="1357763at2"/>
<evidence type="ECO:0000259" key="1">
    <source>
        <dbReference type="Pfam" id="PF14534"/>
    </source>
</evidence>
<feature type="domain" description="DUF4440" evidence="1">
    <location>
        <begin position="29"/>
        <end position="141"/>
    </location>
</feature>
<dbReference type="Proteomes" id="UP000199354">
    <property type="component" value="Unassembled WGS sequence"/>
</dbReference>
<gene>
    <name evidence="2" type="ORF">SAMN02927903_01378</name>
</gene>
<evidence type="ECO:0000313" key="2">
    <source>
        <dbReference type="EMBL" id="SCY41743.1"/>
    </source>
</evidence>
<organism evidence="2 3">
    <name type="scientific">Flavobacterium caeni</name>
    <dbReference type="NCBI Taxonomy" id="490189"/>
    <lineage>
        <taxon>Bacteria</taxon>
        <taxon>Pseudomonadati</taxon>
        <taxon>Bacteroidota</taxon>
        <taxon>Flavobacteriia</taxon>
        <taxon>Flavobacteriales</taxon>
        <taxon>Flavobacteriaceae</taxon>
        <taxon>Flavobacterium</taxon>
    </lineage>
</organism>
<name>A0A1G5FR84_9FLAO</name>
<reference evidence="2 3" key="1">
    <citation type="submission" date="2016-10" db="EMBL/GenBank/DDBJ databases">
        <authorList>
            <person name="de Groot N.N."/>
        </authorList>
    </citation>
    <scope>NUCLEOTIDE SEQUENCE [LARGE SCALE GENOMIC DNA]</scope>
    <source>
        <strain evidence="2 3">CGMCC 1.7031</strain>
    </source>
</reference>
<evidence type="ECO:0000313" key="3">
    <source>
        <dbReference type="Proteomes" id="UP000199354"/>
    </source>
</evidence>
<keyword evidence="3" id="KW-1185">Reference proteome</keyword>
<dbReference type="SUPFAM" id="SSF54427">
    <property type="entry name" value="NTF2-like"/>
    <property type="match status" value="1"/>
</dbReference>
<dbReference type="STRING" id="490189.SAMN02927903_01378"/>
<dbReference type="AlphaFoldDB" id="A0A1G5FR84"/>
<dbReference type="EMBL" id="FMVF01000005">
    <property type="protein sequence ID" value="SCY41743.1"/>
    <property type="molecule type" value="Genomic_DNA"/>
</dbReference>
<dbReference type="Gene3D" id="3.10.450.50">
    <property type="match status" value="1"/>
</dbReference>
<dbReference type="InterPro" id="IPR032710">
    <property type="entry name" value="NTF2-like_dom_sf"/>
</dbReference>
<dbReference type="InterPro" id="IPR027843">
    <property type="entry name" value="DUF4440"/>
</dbReference>
<proteinExistence type="predicted"/>
<protein>
    <recommendedName>
        <fullName evidence="1">DUF4440 domain-containing protein</fullName>
    </recommendedName>
</protein>
<sequence>MKKSFLLFFCPASLCAQYVPDDPALHQTIARHDSIFFDAYNHCDAKLAVYSDYYAEDLEFYHDKGGLMQSKKEVVEATKKNICGKVTRHLKPGSIEVYPIKDWGAIEIGMHQFHNKAEPGAVPHDSKFIIFWRNDGEKWKITKVVSLH</sequence>